<dbReference type="EMBL" id="CAGKOT010000073">
    <property type="protein sequence ID" value="CAB5391589.1"/>
    <property type="molecule type" value="Genomic_DNA"/>
</dbReference>
<evidence type="ECO:0000313" key="1">
    <source>
        <dbReference type="EMBL" id="CAB5391589.1"/>
    </source>
</evidence>
<dbReference type="Proteomes" id="UP000684084">
    <property type="component" value="Unassembled WGS sequence"/>
</dbReference>
<reference evidence="1" key="1">
    <citation type="submission" date="2020-05" db="EMBL/GenBank/DDBJ databases">
        <authorList>
            <person name="Rincon C."/>
            <person name="Sanders R I."/>
            <person name="Robbins C."/>
            <person name="Chaturvedi A."/>
        </authorList>
    </citation>
    <scope>NUCLEOTIDE SEQUENCE</scope>
    <source>
        <strain evidence="1">CHB12</strain>
    </source>
</reference>
<accession>A0A915ZY50</accession>
<organism evidence="1 2">
    <name type="scientific">Rhizophagus irregularis</name>
    <dbReference type="NCBI Taxonomy" id="588596"/>
    <lineage>
        <taxon>Eukaryota</taxon>
        <taxon>Fungi</taxon>
        <taxon>Fungi incertae sedis</taxon>
        <taxon>Mucoromycota</taxon>
        <taxon>Glomeromycotina</taxon>
        <taxon>Glomeromycetes</taxon>
        <taxon>Glomerales</taxon>
        <taxon>Glomeraceae</taxon>
        <taxon>Rhizophagus</taxon>
    </lineage>
</organism>
<sequence length="80" mass="9158">MELIECYIKCRYNNPDLERFISLFLGYPNSLGINPLTENDGPPTSRDRAAKMLRIWNINNVAKYGISTLLINKKLKPPSC</sequence>
<gene>
    <name evidence="1" type="ORF">CHRIB12_LOCUS22012</name>
</gene>
<evidence type="ECO:0000313" key="2">
    <source>
        <dbReference type="Proteomes" id="UP000684084"/>
    </source>
</evidence>
<name>A0A915ZY50_9GLOM</name>
<dbReference type="OrthoDB" id="2332056at2759"/>
<protein>
    <submittedName>
        <fullName evidence="1">Uncharacterized protein</fullName>
    </submittedName>
</protein>
<proteinExistence type="predicted"/>
<dbReference type="AlphaFoldDB" id="A0A915ZY50"/>
<comment type="caution">
    <text evidence="1">The sequence shown here is derived from an EMBL/GenBank/DDBJ whole genome shotgun (WGS) entry which is preliminary data.</text>
</comment>
<dbReference type="VEuPathDB" id="FungiDB:RhiirFUN_014149"/>